<dbReference type="RefSeq" id="WP_349186781.1">
    <property type="nucleotide sequence ID" value="NZ_JBBMEN010000015.1"/>
</dbReference>
<name>A0ABV1C3X9_9FIRM</name>
<feature type="domain" description="Schlafen AlbA-2" evidence="1">
    <location>
        <begin position="28"/>
        <end position="134"/>
    </location>
</feature>
<dbReference type="Gene3D" id="3.30.950.30">
    <property type="entry name" value="Schlafen, AAA domain"/>
    <property type="match status" value="1"/>
</dbReference>
<sequence>MVNINSKPWEELQFKDVQDYLSDPDSNENCFFEYKIDKVEPAKLVKEISAFANTYGGYIFLGVDDNKNIVGCTAWNEQRIHITIHNGITPTPQFDVKCFSADDKIIYVIKIEEGAMPPYITNKGDICERVSSGSCVVTESGKLNQMYHKRADQLLHIKSQIELPEVEAAKLPNNVFGYWDFGFSVVTSEQTNLQKNFYTIDLEPIAKYLREINPEFSITRVGYSYVFGMGSATVRTQNGKVVPTAAGVHDFMEIMLDGSVRGRLLLIATPETADVDITSLFYYSSSFLRKVYSLIFGDGYSDIFVYAQKYEKLTVLKQFVPFYKLGTEDSESDKNRYREYLENHKRKYGNNLIMTSNRIPKSDYEIIDRKYFDELNMAYNTGNLYRELFYSAFMNLGYIDRFESSGE</sequence>
<dbReference type="EMBL" id="JBBMEN010000015">
    <property type="protein sequence ID" value="MEQ2386279.1"/>
    <property type="molecule type" value="Genomic_DNA"/>
</dbReference>
<dbReference type="GO" id="GO:0005524">
    <property type="term" value="F:ATP binding"/>
    <property type="evidence" value="ECO:0007669"/>
    <property type="project" value="UniProtKB-KW"/>
</dbReference>
<accession>A0ABV1C3X9</accession>
<dbReference type="InterPro" id="IPR038461">
    <property type="entry name" value="Schlafen_AlbA_2_dom_sf"/>
</dbReference>
<dbReference type="Proteomes" id="UP001465119">
    <property type="component" value="Unassembled WGS sequence"/>
</dbReference>
<keyword evidence="2" id="KW-0547">Nucleotide-binding</keyword>
<keyword evidence="3" id="KW-1185">Reference proteome</keyword>
<evidence type="ECO:0000259" key="1">
    <source>
        <dbReference type="Pfam" id="PF04326"/>
    </source>
</evidence>
<comment type="caution">
    <text evidence="2">The sequence shown here is derived from an EMBL/GenBank/DDBJ whole genome shotgun (WGS) entry which is preliminary data.</text>
</comment>
<gene>
    <name evidence="2" type="ORF">WMO20_10135</name>
</gene>
<reference evidence="2 3" key="1">
    <citation type="submission" date="2024-03" db="EMBL/GenBank/DDBJ databases">
        <title>Human intestinal bacterial collection.</title>
        <authorList>
            <person name="Pauvert C."/>
            <person name="Hitch T.C.A."/>
            <person name="Clavel T."/>
        </authorList>
    </citation>
    <scope>NUCLEOTIDE SEQUENCE [LARGE SCALE GENOMIC DNA]</scope>
    <source>
        <strain evidence="2 3">CLA-AA-H281</strain>
    </source>
</reference>
<proteinExistence type="predicted"/>
<dbReference type="Pfam" id="PF04326">
    <property type="entry name" value="SLFN_AlbA_2"/>
    <property type="match status" value="1"/>
</dbReference>
<protein>
    <submittedName>
        <fullName evidence="2">ATP-binding protein</fullName>
    </submittedName>
</protein>
<keyword evidence="2" id="KW-0067">ATP-binding</keyword>
<dbReference type="PANTHER" id="PTHR30595:SF6">
    <property type="entry name" value="SCHLAFEN ALBA-2 DOMAIN-CONTAINING PROTEIN"/>
    <property type="match status" value="1"/>
</dbReference>
<dbReference type="InterPro" id="IPR007421">
    <property type="entry name" value="Schlafen_AlbA_2_dom"/>
</dbReference>
<evidence type="ECO:0000313" key="2">
    <source>
        <dbReference type="EMBL" id="MEQ2386279.1"/>
    </source>
</evidence>
<evidence type="ECO:0000313" key="3">
    <source>
        <dbReference type="Proteomes" id="UP001465119"/>
    </source>
</evidence>
<dbReference type="PANTHER" id="PTHR30595">
    <property type="entry name" value="GLPR-RELATED TRANSCRIPTIONAL REPRESSOR"/>
    <property type="match status" value="1"/>
</dbReference>
<organism evidence="2 3">
    <name type="scientific">Faecalibacterium intestinale</name>
    <dbReference type="NCBI Taxonomy" id="3133155"/>
    <lineage>
        <taxon>Bacteria</taxon>
        <taxon>Bacillati</taxon>
        <taxon>Bacillota</taxon>
        <taxon>Clostridia</taxon>
        <taxon>Eubacteriales</taxon>
        <taxon>Oscillospiraceae</taxon>
        <taxon>Faecalibacterium</taxon>
    </lineage>
</organism>